<dbReference type="PANTHER" id="PTHR10794:SF63">
    <property type="entry name" value="ALPHA_BETA HYDROLASE 1, ISOFORM A"/>
    <property type="match status" value="1"/>
</dbReference>
<evidence type="ECO:0000313" key="3">
    <source>
        <dbReference type="EMBL" id="KAA1072500.1"/>
    </source>
</evidence>
<protein>
    <recommendedName>
        <fullName evidence="2">AB hydrolase-1 domain-containing protein</fullName>
    </recommendedName>
</protein>
<name>A0A5B0M952_PUCGR</name>
<dbReference type="GO" id="GO:0051793">
    <property type="term" value="P:medium-chain fatty acid catabolic process"/>
    <property type="evidence" value="ECO:0007669"/>
    <property type="project" value="TreeGrafter"/>
</dbReference>
<dbReference type="GO" id="GO:0008126">
    <property type="term" value="F:acetylesterase activity"/>
    <property type="evidence" value="ECO:0007669"/>
    <property type="project" value="TreeGrafter"/>
</dbReference>
<comment type="similarity">
    <text evidence="1">Belongs to the AB hydrolase superfamily. AB hydrolase 4 family.</text>
</comment>
<feature type="domain" description="AB hydrolase-1" evidence="2">
    <location>
        <begin position="154"/>
        <end position="401"/>
    </location>
</feature>
<dbReference type="InterPro" id="IPR029058">
    <property type="entry name" value="AB_hydrolase_fold"/>
</dbReference>
<dbReference type="GO" id="GO:0051792">
    <property type="term" value="P:medium-chain fatty acid biosynthetic process"/>
    <property type="evidence" value="ECO:0007669"/>
    <property type="project" value="TreeGrafter"/>
</dbReference>
<organism evidence="3 4">
    <name type="scientific">Puccinia graminis f. sp. tritici</name>
    <dbReference type="NCBI Taxonomy" id="56615"/>
    <lineage>
        <taxon>Eukaryota</taxon>
        <taxon>Fungi</taxon>
        <taxon>Dikarya</taxon>
        <taxon>Basidiomycota</taxon>
        <taxon>Pucciniomycotina</taxon>
        <taxon>Pucciniomycetes</taxon>
        <taxon>Pucciniales</taxon>
        <taxon>Pucciniaceae</taxon>
        <taxon>Puccinia</taxon>
    </lineage>
</organism>
<comment type="caution">
    <text evidence="3">The sequence shown here is derived from an EMBL/GenBank/DDBJ whole genome shotgun (WGS) entry which is preliminary data.</text>
</comment>
<dbReference type="SUPFAM" id="SSF53474">
    <property type="entry name" value="alpha/beta-Hydrolases"/>
    <property type="match status" value="1"/>
</dbReference>
<sequence length="472" mass="53035">MMPKELKQVWDGYYSQRAWRELDYYYPTETVICQLILALVLLLLTRYLLRPSARNRFELYTDYHSPIIDQTNQHSLRSIIHKHCPSLVGPRAYFSPTPWLFSGHLQTIYSAFGNFTKIDQVEYERRIIRVPDGGQIALDFTPPNRFSNQNDPTPTLVVLHGLTGGSHESYVRSVVAPLTQKFGWRAVVANFRGCAGAQLTSQKLYNAGATEDIRLIIQYLTTILCPLTPLHAIGFSLGANVLAKYLGEEADRTLIRSAVVVGNPWDLYSGHCFLESNFLGRIYSRALASNLRALMTRHLKVFKARSSPIDVHALFSNPCQSLYEFDSIVTRALGRFGSTEAYYKSQSSTLVVESVRVPLLSINALDDPIVTPDAVPVESVLENPYLVVLVTKHGGHLGWFEGLWRPKRMIDRPIIEWLRAMNQAIQINSSSPLDHTLSEPSPQTPDIQVLSVRKLGHPNASSEEVSGTIQGL</sequence>
<dbReference type="PANTHER" id="PTHR10794">
    <property type="entry name" value="ABHYDROLASE DOMAIN-CONTAINING PROTEIN"/>
    <property type="match status" value="1"/>
</dbReference>
<proteinExistence type="inferred from homology"/>
<dbReference type="InterPro" id="IPR000073">
    <property type="entry name" value="AB_hydrolase_1"/>
</dbReference>
<evidence type="ECO:0000256" key="1">
    <source>
        <dbReference type="ARBA" id="ARBA00010884"/>
    </source>
</evidence>
<evidence type="ECO:0000259" key="2">
    <source>
        <dbReference type="Pfam" id="PF00561"/>
    </source>
</evidence>
<dbReference type="GO" id="GO:0047372">
    <property type="term" value="F:monoacylglycerol lipase activity"/>
    <property type="evidence" value="ECO:0007669"/>
    <property type="project" value="TreeGrafter"/>
</dbReference>
<dbReference type="Gene3D" id="3.40.50.1820">
    <property type="entry name" value="alpha/beta hydrolase"/>
    <property type="match status" value="1"/>
</dbReference>
<gene>
    <name evidence="3" type="ORF">PGTUg99_006746</name>
</gene>
<evidence type="ECO:0000313" key="4">
    <source>
        <dbReference type="Proteomes" id="UP000325313"/>
    </source>
</evidence>
<accession>A0A5B0M952</accession>
<dbReference type="InterPro" id="IPR050960">
    <property type="entry name" value="AB_hydrolase_4_sf"/>
</dbReference>
<reference evidence="3 4" key="1">
    <citation type="submission" date="2019-05" db="EMBL/GenBank/DDBJ databases">
        <title>Emergence of the Ug99 lineage of the wheat stem rust pathogen through somatic hybridization.</title>
        <authorList>
            <person name="Li F."/>
            <person name="Upadhyaya N.M."/>
            <person name="Sperschneider J."/>
            <person name="Matny O."/>
            <person name="Nguyen-Phuc H."/>
            <person name="Mago R."/>
            <person name="Raley C."/>
            <person name="Miller M.E."/>
            <person name="Silverstein K.A.T."/>
            <person name="Henningsen E."/>
            <person name="Hirsch C.D."/>
            <person name="Visser B."/>
            <person name="Pretorius Z.A."/>
            <person name="Steffenson B.J."/>
            <person name="Schwessinger B."/>
            <person name="Dodds P.N."/>
            <person name="Figueroa M."/>
        </authorList>
    </citation>
    <scope>NUCLEOTIDE SEQUENCE [LARGE SCALE GENOMIC DNA]</scope>
    <source>
        <strain evidence="3 4">Ug99</strain>
    </source>
</reference>
<dbReference type="Proteomes" id="UP000325313">
    <property type="component" value="Unassembled WGS sequence"/>
</dbReference>
<dbReference type="AlphaFoldDB" id="A0A5B0M952"/>
<dbReference type="Pfam" id="PF00561">
    <property type="entry name" value="Abhydrolase_1"/>
    <property type="match status" value="1"/>
</dbReference>
<dbReference type="EMBL" id="VDEP01000478">
    <property type="protein sequence ID" value="KAA1072500.1"/>
    <property type="molecule type" value="Genomic_DNA"/>
</dbReference>